<evidence type="ECO:0000259" key="2">
    <source>
        <dbReference type="PROSITE" id="PS51186"/>
    </source>
</evidence>
<dbReference type="SUPFAM" id="SSF55729">
    <property type="entry name" value="Acyl-CoA N-acyltransferases (Nat)"/>
    <property type="match status" value="1"/>
</dbReference>
<dbReference type="PROSITE" id="PS51186">
    <property type="entry name" value="GNAT"/>
    <property type="match status" value="1"/>
</dbReference>
<reference evidence="4" key="1">
    <citation type="submission" date="2020-05" db="EMBL/GenBank/DDBJ databases">
        <authorList>
            <person name="Chiriac C."/>
            <person name="Salcher M."/>
            <person name="Ghai R."/>
            <person name="Kavagutti S V."/>
        </authorList>
    </citation>
    <scope>NUCLEOTIDE SEQUENCE</scope>
</reference>
<name>A0A6J7DIU9_9ZZZZ</name>
<evidence type="ECO:0000256" key="1">
    <source>
        <dbReference type="SAM" id="MobiDB-lite"/>
    </source>
</evidence>
<dbReference type="PANTHER" id="PTHR43441">
    <property type="entry name" value="RIBOSOMAL-PROTEIN-SERINE ACETYLTRANSFERASE"/>
    <property type="match status" value="1"/>
</dbReference>
<evidence type="ECO:0000313" key="4">
    <source>
        <dbReference type="EMBL" id="CAB4870922.1"/>
    </source>
</evidence>
<dbReference type="GO" id="GO:0005737">
    <property type="term" value="C:cytoplasm"/>
    <property type="evidence" value="ECO:0007669"/>
    <property type="project" value="TreeGrafter"/>
</dbReference>
<dbReference type="InterPro" id="IPR051908">
    <property type="entry name" value="Ribosomal_N-acetyltransferase"/>
</dbReference>
<dbReference type="EMBL" id="CAFBLO010000070">
    <property type="protein sequence ID" value="CAB4870922.1"/>
    <property type="molecule type" value="Genomic_DNA"/>
</dbReference>
<dbReference type="Gene3D" id="3.40.630.30">
    <property type="match status" value="1"/>
</dbReference>
<feature type="domain" description="N-acetyltransferase" evidence="2">
    <location>
        <begin position="37"/>
        <end position="194"/>
    </location>
</feature>
<sequence length="250" mass="27832">MRIESISDSNGHAVGLPVSSLEPAERPSGAALTGSRVRLERLSAEQHASDLFHALQANPAGTMWTYMPHGPFESESDFIKWVSSIDNSTDPLFYSIVDLATNKSVGIASYLRIDTHNRTIEVGWLTFSELLRRSAAATEAMYLMATHAFELGYRRYEWKCNALNAPSIAAAERLGFSFEGVFRNAVIVKGHNRDTAWFGFTDGDWPAIKLAHETWLDPSNFDESGNQKSSLRDLTAPLRHSAWPTLTVER</sequence>
<dbReference type="EMBL" id="CAEZVJ010000051">
    <property type="protein sequence ID" value="CAB4628027.1"/>
    <property type="molecule type" value="Genomic_DNA"/>
</dbReference>
<dbReference type="Pfam" id="PF13302">
    <property type="entry name" value="Acetyltransf_3"/>
    <property type="match status" value="1"/>
</dbReference>
<dbReference type="GO" id="GO:1990189">
    <property type="term" value="F:protein N-terminal-serine acetyltransferase activity"/>
    <property type="evidence" value="ECO:0007669"/>
    <property type="project" value="TreeGrafter"/>
</dbReference>
<dbReference type="InterPro" id="IPR000182">
    <property type="entry name" value="GNAT_dom"/>
</dbReference>
<organism evidence="4">
    <name type="scientific">freshwater metagenome</name>
    <dbReference type="NCBI Taxonomy" id="449393"/>
    <lineage>
        <taxon>unclassified sequences</taxon>
        <taxon>metagenomes</taxon>
        <taxon>ecological metagenomes</taxon>
    </lineage>
</organism>
<protein>
    <submittedName>
        <fullName evidence="4">Unannotated protein</fullName>
    </submittedName>
</protein>
<dbReference type="InterPro" id="IPR016181">
    <property type="entry name" value="Acyl_CoA_acyltransferase"/>
</dbReference>
<dbReference type="GO" id="GO:0008999">
    <property type="term" value="F:protein-N-terminal-alanine acetyltransferase activity"/>
    <property type="evidence" value="ECO:0007669"/>
    <property type="project" value="TreeGrafter"/>
</dbReference>
<accession>A0A6J7DIU9</accession>
<dbReference type="AlphaFoldDB" id="A0A6J7DIU9"/>
<feature type="compositionally biased region" description="Polar residues" evidence="1">
    <location>
        <begin position="1"/>
        <end position="10"/>
    </location>
</feature>
<dbReference type="FunFam" id="3.40.630.30:FF:000047">
    <property type="entry name" value="Acetyltransferase, GNAT family"/>
    <property type="match status" value="1"/>
</dbReference>
<dbReference type="PANTHER" id="PTHR43441:SF2">
    <property type="entry name" value="FAMILY ACETYLTRANSFERASE, PUTATIVE (AFU_ORTHOLOGUE AFUA_7G00850)-RELATED"/>
    <property type="match status" value="1"/>
</dbReference>
<proteinExistence type="predicted"/>
<feature type="region of interest" description="Disordered" evidence="1">
    <location>
        <begin position="1"/>
        <end position="29"/>
    </location>
</feature>
<evidence type="ECO:0000313" key="3">
    <source>
        <dbReference type="EMBL" id="CAB4628027.1"/>
    </source>
</evidence>
<gene>
    <name evidence="3" type="ORF">UFOPK1961_00575</name>
    <name evidence="4" type="ORF">UFOPK3364_00746</name>
</gene>